<dbReference type="OMA" id="QRNRCGM"/>
<sequence length="267" mass="30171">MSFLDEEARGKASNSREGGAFDQLFADFTHSINLLRKRCAVLGTKKDSQEVRYSIETEIIPHCETIRDQIETKMSGVDMNGKLVKDFVSLKEELLRGRRHYNELKNKYPIRKLQRADSNTTNTTFQQSGYVSMPLAHNDESTPLLQGQQQLQQQQIQSQIPQSTVTQDELNFHSLIQEERSQEISRIHSAVQEVNAIFHQLGSLVREQGEEVDTIDNNISGLAGNLQRANDQLSKAEHSQRKRNRCGMVTLVIIVVVALVVLLAALS</sequence>
<keyword evidence="5" id="KW-1185">Reference proteome</keyword>
<comment type="similarity">
    <text evidence="1">Belongs to the syntaxin family.</text>
</comment>
<evidence type="ECO:0000313" key="4">
    <source>
        <dbReference type="EMBL" id="SCW02443.1"/>
    </source>
</evidence>
<dbReference type="InterPro" id="IPR010989">
    <property type="entry name" value="SNARE"/>
</dbReference>
<dbReference type="STRING" id="4955.A0A1G4MF07"/>
<dbReference type="PROSITE" id="PS00914">
    <property type="entry name" value="SYNTAXIN"/>
    <property type="match status" value="1"/>
</dbReference>
<dbReference type="Gene3D" id="1.20.58.70">
    <property type="match status" value="1"/>
</dbReference>
<dbReference type="AlphaFoldDB" id="A0A1G4MF07"/>
<dbReference type="SUPFAM" id="SSF47661">
    <property type="entry name" value="t-snare proteins"/>
    <property type="match status" value="1"/>
</dbReference>
<organism evidence="4 5">
    <name type="scientific">Lachancea fermentati</name>
    <name type="common">Zygosaccharomyces fermentati</name>
    <dbReference type="NCBI Taxonomy" id="4955"/>
    <lineage>
        <taxon>Eukaryota</taxon>
        <taxon>Fungi</taxon>
        <taxon>Dikarya</taxon>
        <taxon>Ascomycota</taxon>
        <taxon>Saccharomycotina</taxon>
        <taxon>Saccharomycetes</taxon>
        <taxon>Saccharomycetales</taxon>
        <taxon>Saccharomycetaceae</taxon>
        <taxon>Lachancea</taxon>
    </lineage>
</organism>
<dbReference type="GO" id="GO:0000149">
    <property type="term" value="F:SNARE binding"/>
    <property type="evidence" value="ECO:0007669"/>
    <property type="project" value="TreeGrafter"/>
</dbReference>
<dbReference type="InterPro" id="IPR006012">
    <property type="entry name" value="Syntaxin/epimorphin_CS"/>
</dbReference>
<dbReference type="GO" id="GO:0006886">
    <property type="term" value="P:intracellular protein transport"/>
    <property type="evidence" value="ECO:0007669"/>
    <property type="project" value="InterPro"/>
</dbReference>
<dbReference type="GO" id="GO:0048278">
    <property type="term" value="P:vesicle docking"/>
    <property type="evidence" value="ECO:0007669"/>
    <property type="project" value="TreeGrafter"/>
</dbReference>
<protein>
    <submittedName>
        <fullName evidence="4">LAFE_0F06546g1_1</fullName>
    </submittedName>
</protein>
<dbReference type="Gene3D" id="1.20.5.110">
    <property type="match status" value="1"/>
</dbReference>
<evidence type="ECO:0000259" key="3">
    <source>
        <dbReference type="PROSITE" id="PS50192"/>
    </source>
</evidence>
<dbReference type="EMBL" id="LT598490">
    <property type="protein sequence ID" value="SCW02443.1"/>
    <property type="molecule type" value="Genomic_DNA"/>
</dbReference>
<gene>
    <name evidence="4" type="ORF">LAFE_0F06546G</name>
</gene>
<dbReference type="OrthoDB" id="364348at2759"/>
<evidence type="ECO:0000256" key="1">
    <source>
        <dbReference type="ARBA" id="ARBA00009063"/>
    </source>
</evidence>
<dbReference type="CDD" id="cd15840">
    <property type="entry name" value="SNARE_Qa"/>
    <property type="match status" value="1"/>
</dbReference>
<dbReference type="InterPro" id="IPR000727">
    <property type="entry name" value="T_SNARE_dom"/>
</dbReference>
<dbReference type="Proteomes" id="UP000190831">
    <property type="component" value="Chromosome F"/>
</dbReference>
<dbReference type="SMART" id="SM00397">
    <property type="entry name" value="t_SNARE"/>
    <property type="match status" value="1"/>
</dbReference>
<dbReference type="PROSITE" id="PS50192">
    <property type="entry name" value="T_SNARE"/>
    <property type="match status" value="1"/>
</dbReference>
<dbReference type="InterPro" id="IPR045242">
    <property type="entry name" value="Syntaxin"/>
</dbReference>
<feature type="transmembrane region" description="Helical" evidence="2">
    <location>
        <begin position="246"/>
        <end position="266"/>
    </location>
</feature>
<evidence type="ECO:0000256" key="2">
    <source>
        <dbReference type="SAM" id="Phobius"/>
    </source>
</evidence>
<dbReference type="GO" id="GO:0031201">
    <property type="term" value="C:SNARE complex"/>
    <property type="evidence" value="ECO:0007669"/>
    <property type="project" value="TreeGrafter"/>
</dbReference>
<keyword evidence="2" id="KW-0812">Transmembrane</keyword>
<dbReference type="GO" id="GO:0006906">
    <property type="term" value="P:vesicle fusion"/>
    <property type="evidence" value="ECO:0007669"/>
    <property type="project" value="TreeGrafter"/>
</dbReference>
<keyword evidence="2" id="KW-1133">Transmembrane helix</keyword>
<evidence type="ECO:0000313" key="5">
    <source>
        <dbReference type="Proteomes" id="UP000190831"/>
    </source>
</evidence>
<dbReference type="Pfam" id="PF05739">
    <property type="entry name" value="SNARE"/>
    <property type="match status" value="1"/>
</dbReference>
<accession>A0A1G4MF07</accession>
<dbReference type="PANTHER" id="PTHR19957:SF295">
    <property type="entry name" value="SYNTAXIN VAM3"/>
    <property type="match status" value="1"/>
</dbReference>
<feature type="domain" description="T-SNARE coiled-coil homology" evidence="3">
    <location>
        <begin position="174"/>
        <end position="236"/>
    </location>
</feature>
<dbReference type="PANTHER" id="PTHR19957">
    <property type="entry name" value="SYNTAXIN"/>
    <property type="match status" value="1"/>
</dbReference>
<dbReference type="GO" id="GO:0005484">
    <property type="term" value="F:SNAP receptor activity"/>
    <property type="evidence" value="ECO:0007669"/>
    <property type="project" value="InterPro"/>
</dbReference>
<name>A0A1G4MF07_LACFM</name>
<reference evidence="5" key="1">
    <citation type="submission" date="2016-03" db="EMBL/GenBank/DDBJ databases">
        <authorList>
            <person name="Devillers H."/>
        </authorList>
    </citation>
    <scope>NUCLEOTIDE SEQUENCE [LARGE SCALE GENOMIC DNA]</scope>
</reference>
<dbReference type="GO" id="GO:0012505">
    <property type="term" value="C:endomembrane system"/>
    <property type="evidence" value="ECO:0007669"/>
    <property type="project" value="TreeGrafter"/>
</dbReference>
<keyword evidence="2" id="KW-0472">Membrane</keyword>
<proteinExistence type="inferred from homology"/>